<evidence type="ECO:0000313" key="1">
    <source>
        <dbReference type="EMBL" id="SHI32922.1"/>
    </source>
</evidence>
<dbReference type="Pfam" id="PF11164">
    <property type="entry name" value="DUF2948"/>
    <property type="match status" value="1"/>
</dbReference>
<organism evidence="1 2">
    <name type="scientific">Wenxinia saemankumensis</name>
    <dbReference type="NCBI Taxonomy" id="1447782"/>
    <lineage>
        <taxon>Bacteria</taxon>
        <taxon>Pseudomonadati</taxon>
        <taxon>Pseudomonadota</taxon>
        <taxon>Alphaproteobacteria</taxon>
        <taxon>Rhodobacterales</taxon>
        <taxon>Roseobacteraceae</taxon>
        <taxon>Wenxinia</taxon>
    </lineage>
</organism>
<evidence type="ECO:0008006" key="3">
    <source>
        <dbReference type="Google" id="ProtNLM"/>
    </source>
</evidence>
<dbReference type="RefSeq" id="WP_073325897.1">
    <property type="nucleotide sequence ID" value="NZ_FQYO01000001.1"/>
</dbReference>
<dbReference type="OrthoDB" id="9806367at2"/>
<dbReference type="Proteomes" id="UP000184292">
    <property type="component" value="Unassembled WGS sequence"/>
</dbReference>
<reference evidence="1 2" key="1">
    <citation type="submission" date="2016-11" db="EMBL/GenBank/DDBJ databases">
        <authorList>
            <person name="Jaros S."/>
            <person name="Januszkiewicz K."/>
            <person name="Wedrychowicz H."/>
        </authorList>
    </citation>
    <scope>NUCLEOTIDE SEQUENCE [LARGE SCALE GENOMIC DNA]</scope>
    <source>
        <strain evidence="1 2">DSM 100565</strain>
    </source>
</reference>
<gene>
    <name evidence="1" type="ORF">SAMN05444417_0300</name>
</gene>
<accession>A0A1M6A8X2</accession>
<dbReference type="InterPro" id="IPR021335">
    <property type="entry name" value="DUF2948"/>
</dbReference>
<evidence type="ECO:0000313" key="2">
    <source>
        <dbReference type="Proteomes" id="UP000184292"/>
    </source>
</evidence>
<protein>
    <recommendedName>
        <fullName evidence="3">DUF2948 family protein</fullName>
    </recommendedName>
</protein>
<dbReference type="STRING" id="1447782.SAMN05444417_0300"/>
<keyword evidence="2" id="KW-1185">Reference proteome</keyword>
<proteinExistence type="predicted"/>
<dbReference type="AlphaFoldDB" id="A0A1M6A8X2"/>
<name>A0A1M6A8X2_9RHOB</name>
<sequence>MSDQGPRDASFADGAERPLRLKALDAEDLGVISALVQDAVFNGSDMVFKPRERRFALLLGRFRWEDKDRAEARRRDYERVRTMLVVEDVQAVRSQGVPRGDSETVLSLLSLGWEPGEDGTGTLRLVLAGDGEIEVAVEALEVVLRDVTRPYAAPSGKAPGHEEN</sequence>
<dbReference type="EMBL" id="FQYO01000001">
    <property type="protein sequence ID" value="SHI32922.1"/>
    <property type="molecule type" value="Genomic_DNA"/>
</dbReference>